<feature type="domain" description="DUF4126" evidence="2">
    <location>
        <begin position="4"/>
        <end position="171"/>
    </location>
</feature>
<evidence type="ECO:0000259" key="2">
    <source>
        <dbReference type="Pfam" id="PF13548"/>
    </source>
</evidence>
<accession>A0A316TN72</accession>
<dbReference type="EMBL" id="QGDD01000001">
    <property type="protein sequence ID" value="PWN04669.1"/>
    <property type="molecule type" value="Genomic_DNA"/>
</dbReference>
<protein>
    <submittedName>
        <fullName evidence="3">DUF4126 domain-containing protein</fullName>
    </submittedName>
</protein>
<comment type="caution">
    <text evidence="3">The sequence shown here is derived from an EMBL/GenBank/DDBJ whole genome shotgun (WGS) entry which is preliminary data.</text>
</comment>
<gene>
    <name evidence="3" type="ORF">DJ010_03345</name>
</gene>
<evidence type="ECO:0000256" key="1">
    <source>
        <dbReference type="SAM" id="Phobius"/>
    </source>
</evidence>
<proteinExistence type="predicted"/>
<sequence>MESLAMAFSSGWASGVNAYLVVLVLGIADRVEDFEQIPDELGRWEVLAVAALMYAFEFVADKVPYVDSVWDVVSTLIRPLVGGVVGVLLAGDSTEISGLLGGSVGGASALASHAVKAGTRLAVNTSPEPASNIGVSIGEDVVVLALVWFAIEHPYIAAGIAGALLLIGLAVLYFAIRAIRAGWRRLQAWRTRRRARRETEHLT</sequence>
<dbReference type="OrthoDB" id="181455at2"/>
<dbReference type="RefSeq" id="WP_109692173.1">
    <property type="nucleotide sequence ID" value="NZ_QGDD01000001.1"/>
</dbReference>
<dbReference type="AlphaFoldDB" id="A0A316TN72"/>
<dbReference type="Proteomes" id="UP000245507">
    <property type="component" value="Unassembled WGS sequence"/>
</dbReference>
<feature type="transmembrane region" description="Helical" evidence="1">
    <location>
        <begin position="155"/>
        <end position="176"/>
    </location>
</feature>
<dbReference type="InterPro" id="IPR025196">
    <property type="entry name" value="DUF4126"/>
</dbReference>
<organism evidence="3 4">
    <name type="scientific">Nocardioides silvaticus</name>
    <dbReference type="NCBI Taxonomy" id="2201891"/>
    <lineage>
        <taxon>Bacteria</taxon>
        <taxon>Bacillati</taxon>
        <taxon>Actinomycetota</taxon>
        <taxon>Actinomycetes</taxon>
        <taxon>Propionibacteriales</taxon>
        <taxon>Nocardioidaceae</taxon>
        <taxon>Nocardioides</taxon>
    </lineage>
</organism>
<keyword evidence="4" id="KW-1185">Reference proteome</keyword>
<name>A0A316TN72_9ACTN</name>
<reference evidence="3 4" key="1">
    <citation type="submission" date="2018-05" db="EMBL/GenBank/DDBJ databases">
        <title>Nocardioides silvaticus genome.</title>
        <authorList>
            <person name="Li C."/>
            <person name="Wang G."/>
        </authorList>
    </citation>
    <scope>NUCLEOTIDE SEQUENCE [LARGE SCALE GENOMIC DNA]</scope>
    <source>
        <strain evidence="3 4">CCTCC AB 2018079</strain>
    </source>
</reference>
<evidence type="ECO:0000313" key="3">
    <source>
        <dbReference type="EMBL" id="PWN04669.1"/>
    </source>
</evidence>
<dbReference type="Pfam" id="PF13548">
    <property type="entry name" value="DUF4126"/>
    <property type="match status" value="1"/>
</dbReference>
<keyword evidence="1" id="KW-0472">Membrane</keyword>
<keyword evidence="1" id="KW-1133">Transmembrane helix</keyword>
<evidence type="ECO:0000313" key="4">
    <source>
        <dbReference type="Proteomes" id="UP000245507"/>
    </source>
</evidence>
<keyword evidence="1" id="KW-0812">Transmembrane</keyword>